<dbReference type="SMART" id="SM00135">
    <property type="entry name" value="LY"/>
    <property type="match status" value="1"/>
</dbReference>
<dbReference type="PANTHER" id="PTHR46513:SF37">
    <property type="entry name" value="LDL RECEPTOR RELATED PROTEIN 1-RELATED"/>
    <property type="match status" value="1"/>
</dbReference>
<dbReference type="SUPFAM" id="SSF63825">
    <property type="entry name" value="YWTD domain"/>
    <property type="match status" value="1"/>
</dbReference>
<proteinExistence type="predicted"/>
<dbReference type="InterPro" id="IPR050778">
    <property type="entry name" value="Cueball_EGF_LRP_Nidogen"/>
</dbReference>
<protein>
    <submittedName>
        <fullName evidence="2">Uncharacterized protein</fullName>
    </submittedName>
</protein>
<dbReference type="Gene3D" id="2.120.10.30">
    <property type="entry name" value="TolB, C-terminal domain"/>
    <property type="match status" value="1"/>
</dbReference>
<dbReference type="PANTHER" id="PTHR46513">
    <property type="entry name" value="VITELLOGENIN RECEPTOR-LIKE PROTEIN-RELATED-RELATED"/>
    <property type="match status" value="1"/>
</dbReference>
<name>A0A0B6XX34_9EUPU</name>
<dbReference type="GO" id="GO:0042813">
    <property type="term" value="F:Wnt receptor activity"/>
    <property type="evidence" value="ECO:0007669"/>
    <property type="project" value="TreeGrafter"/>
</dbReference>
<dbReference type="AlphaFoldDB" id="A0A0B6XX34"/>
<feature type="non-terminal residue" evidence="2">
    <location>
        <position position="1"/>
    </location>
</feature>
<reference evidence="2" key="1">
    <citation type="submission" date="2014-12" db="EMBL/GenBank/DDBJ databases">
        <title>Insight into the proteome of Arion vulgaris.</title>
        <authorList>
            <person name="Aradska J."/>
            <person name="Bulat T."/>
            <person name="Smidak R."/>
            <person name="Sarate P."/>
            <person name="Gangsoo J."/>
            <person name="Sialana F."/>
            <person name="Bilban M."/>
            <person name="Lubec G."/>
        </authorList>
    </citation>
    <scope>NUCLEOTIDE SEQUENCE</scope>
    <source>
        <tissue evidence="2">Skin</tissue>
    </source>
</reference>
<dbReference type="InterPro" id="IPR000033">
    <property type="entry name" value="LDLR_classB_rpt"/>
</dbReference>
<dbReference type="PROSITE" id="PS51120">
    <property type="entry name" value="LDLRB"/>
    <property type="match status" value="1"/>
</dbReference>
<dbReference type="GO" id="GO:0017147">
    <property type="term" value="F:Wnt-protein binding"/>
    <property type="evidence" value="ECO:0007669"/>
    <property type="project" value="TreeGrafter"/>
</dbReference>
<evidence type="ECO:0000313" key="2">
    <source>
        <dbReference type="EMBL" id="CEK48111.1"/>
    </source>
</evidence>
<dbReference type="Pfam" id="PF00058">
    <property type="entry name" value="Ldl_recept_b"/>
    <property type="match status" value="1"/>
</dbReference>
<dbReference type="GO" id="GO:0005886">
    <property type="term" value="C:plasma membrane"/>
    <property type="evidence" value="ECO:0007669"/>
    <property type="project" value="TreeGrafter"/>
</dbReference>
<dbReference type="InterPro" id="IPR011042">
    <property type="entry name" value="6-blade_b-propeller_TolB-like"/>
</dbReference>
<sequence length="70" mass="7939">RRYQLDTYHYSLLLPQKVSGAAAIDFDIRNKTIFWTDVGAKTISSASLTTSKKRIIIEDNIRIPDGLADR</sequence>
<gene>
    <name evidence="2" type="primary">ORF3123</name>
</gene>
<evidence type="ECO:0000256" key="1">
    <source>
        <dbReference type="PROSITE-ProRule" id="PRU00461"/>
    </source>
</evidence>
<feature type="repeat" description="LDL-receptor class B" evidence="1">
    <location>
        <begin position="31"/>
        <end position="70"/>
    </location>
</feature>
<organism evidence="2">
    <name type="scientific">Arion vulgaris</name>
    <dbReference type="NCBI Taxonomy" id="1028688"/>
    <lineage>
        <taxon>Eukaryota</taxon>
        <taxon>Metazoa</taxon>
        <taxon>Spiralia</taxon>
        <taxon>Lophotrochozoa</taxon>
        <taxon>Mollusca</taxon>
        <taxon>Gastropoda</taxon>
        <taxon>Heterobranchia</taxon>
        <taxon>Euthyneura</taxon>
        <taxon>Panpulmonata</taxon>
        <taxon>Eupulmonata</taxon>
        <taxon>Stylommatophora</taxon>
        <taxon>Helicina</taxon>
        <taxon>Arionoidea</taxon>
        <taxon>Arionidae</taxon>
        <taxon>Arion</taxon>
    </lineage>
</organism>
<dbReference type="GO" id="GO:0060070">
    <property type="term" value="P:canonical Wnt signaling pathway"/>
    <property type="evidence" value="ECO:0007669"/>
    <property type="project" value="TreeGrafter"/>
</dbReference>
<dbReference type="EMBL" id="HACG01001246">
    <property type="protein sequence ID" value="CEK48111.1"/>
    <property type="molecule type" value="Transcribed_RNA"/>
</dbReference>
<feature type="non-terminal residue" evidence="2">
    <location>
        <position position="70"/>
    </location>
</feature>
<accession>A0A0B6XX34</accession>